<dbReference type="Gene3D" id="3.40.640.10">
    <property type="entry name" value="Type I PLP-dependent aspartate aminotransferase-like (Major domain)"/>
    <property type="match status" value="1"/>
</dbReference>
<evidence type="ECO:0000256" key="2">
    <source>
        <dbReference type="ARBA" id="ARBA00006490"/>
    </source>
</evidence>
<evidence type="ECO:0000256" key="4">
    <source>
        <dbReference type="ARBA" id="ARBA00022679"/>
    </source>
</evidence>
<dbReference type="InterPro" id="IPR015424">
    <property type="entry name" value="PyrdxlP-dep_Trfase"/>
</dbReference>
<evidence type="ECO:0000256" key="5">
    <source>
        <dbReference type="ARBA" id="ARBA00022723"/>
    </source>
</evidence>
<dbReference type="AlphaFoldDB" id="A0A1N7NWT1"/>
<dbReference type="Proteomes" id="UP000186246">
    <property type="component" value="Unassembled WGS sequence"/>
</dbReference>
<dbReference type="STRING" id="551459.SAMN05421796_109147"/>
<dbReference type="EMBL" id="FTOJ01000009">
    <property type="protein sequence ID" value="SIT02787.1"/>
    <property type="molecule type" value="Genomic_DNA"/>
</dbReference>
<evidence type="ECO:0000259" key="11">
    <source>
        <dbReference type="Pfam" id="PF00266"/>
    </source>
</evidence>
<evidence type="ECO:0000256" key="1">
    <source>
        <dbReference type="ARBA" id="ARBA00001933"/>
    </source>
</evidence>
<evidence type="ECO:0000256" key="3">
    <source>
        <dbReference type="ARBA" id="ARBA00012239"/>
    </source>
</evidence>
<proteinExistence type="inferred from homology"/>
<dbReference type="PIRSF" id="PIRSF005572">
    <property type="entry name" value="NifS"/>
    <property type="match status" value="1"/>
</dbReference>
<organism evidence="12 13">
    <name type="scientific">Chryseobacterium piscicola</name>
    <dbReference type="NCBI Taxonomy" id="551459"/>
    <lineage>
        <taxon>Bacteria</taxon>
        <taxon>Pseudomonadati</taxon>
        <taxon>Bacteroidota</taxon>
        <taxon>Flavobacteriia</taxon>
        <taxon>Flavobacteriales</taxon>
        <taxon>Weeksellaceae</taxon>
        <taxon>Chryseobacterium group</taxon>
        <taxon>Chryseobacterium</taxon>
    </lineage>
</organism>
<evidence type="ECO:0000313" key="13">
    <source>
        <dbReference type="Proteomes" id="UP000186246"/>
    </source>
</evidence>
<sequence length="422" mass="46871">MKDITNFFINFDAVTYQKTIFFFKSFFPTEMSKIYLDNAATTPLTEEVIDAMVDTMKMNFGNPSSTHSFGQEAKILIENVRRQVADYLKVTPAEIIFTSCGTESNNMIIKSAVSHLGIERIISSPMEHKCVSESILDVKSRKGVEVNYIRPNEKGDIDLAKLQELLKSSEKKTLVSLMHANNEIGNLIDIKKVAEICKENNALFHSDTVQTMAHIPLDFEDIRVDFASCSAHKFHGPKGVGFAFIRKSSGLKGIITGGPQERSLRAGTENVAGIVGLGKALEISLNKMEEFSNHMQMIKDYTKDKLTEAIPGIKFNGRSAEKENSLYTVLSALLPYKNPLIGLQLDMKGIAISQGSACSSGATKPSMVMMMVLSEDQIDDCTPLRISFSHLTTKEDIDFFVNALQEISADFLVIEKTNVEHR</sequence>
<dbReference type="PANTHER" id="PTHR11601">
    <property type="entry name" value="CYSTEINE DESULFURYLASE FAMILY MEMBER"/>
    <property type="match status" value="1"/>
</dbReference>
<evidence type="ECO:0000256" key="8">
    <source>
        <dbReference type="ARBA" id="ARBA00023014"/>
    </source>
</evidence>
<dbReference type="SUPFAM" id="SSF53383">
    <property type="entry name" value="PLP-dependent transferases"/>
    <property type="match status" value="1"/>
</dbReference>
<dbReference type="InterPro" id="IPR015422">
    <property type="entry name" value="PyrdxlP-dep_Trfase_small"/>
</dbReference>
<evidence type="ECO:0000256" key="7">
    <source>
        <dbReference type="ARBA" id="ARBA00023004"/>
    </source>
</evidence>
<keyword evidence="7" id="KW-0408">Iron</keyword>
<dbReference type="PROSITE" id="PS00595">
    <property type="entry name" value="AA_TRANSFER_CLASS_5"/>
    <property type="match status" value="1"/>
</dbReference>
<keyword evidence="4" id="KW-0808">Transferase</keyword>
<dbReference type="PANTHER" id="PTHR11601:SF34">
    <property type="entry name" value="CYSTEINE DESULFURASE"/>
    <property type="match status" value="1"/>
</dbReference>
<feature type="domain" description="Aminotransferase class V" evidence="11">
    <location>
        <begin position="34"/>
        <end position="399"/>
    </location>
</feature>
<evidence type="ECO:0000313" key="12">
    <source>
        <dbReference type="EMBL" id="SIT02787.1"/>
    </source>
</evidence>
<protein>
    <recommendedName>
        <fullName evidence="3">cysteine desulfurase</fullName>
        <ecNumber evidence="3">2.8.1.7</ecNumber>
    </recommendedName>
</protein>
<dbReference type="InterPro" id="IPR000192">
    <property type="entry name" value="Aminotrans_V_dom"/>
</dbReference>
<dbReference type="Gene3D" id="1.10.260.50">
    <property type="match status" value="1"/>
</dbReference>
<comment type="catalytic activity">
    <reaction evidence="9">
        <text>(sulfur carrier)-H + L-cysteine = (sulfur carrier)-SH + L-alanine</text>
        <dbReference type="Rhea" id="RHEA:43892"/>
        <dbReference type="Rhea" id="RHEA-COMP:14737"/>
        <dbReference type="Rhea" id="RHEA-COMP:14739"/>
        <dbReference type="ChEBI" id="CHEBI:29917"/>
        <dbReference type="ChEBI" id="CHEBI:35235"/>
        <dbReference type="ChEBI" id="CHEBI:57972"/>
        <dbReference type="ChEBI" id="CHEBI:64428"/>
        <dbReference type="EC" id="2.8.1.7"/>
    </reaction>
</comment>
<dbReference type="InterPro" id="IPR020578">
    <property type="entry name" value="Aminotrans_V_PyrdxlP_BS"/>
</dbReference>
<keyword evidence="8" id="KW-0411">Iron-sulfur</keyword>
<dbReference type="GO" id="GO:0051536">
    <property type="term" value="F:iron-sulfur cluster binding"/>
    <property type="evidence" value="ECO:0007669"/>
    <property type="project" value="UniProtKB-KW"/>
</dbReference>
<dbReference type="InterPro" id="IPR015421">
    <property type="entry name" value="PyrdxlP-dep_Trfase_major"/>
</dbReference>
<dbReference type="Gene3D" id="3.90.1150.10">
    <property type="entry name" value="Aspartate Aminotransferase, domain 1"/>
    <property type="match status" value="1"/>
</dbReference>
<reference evidence="13" key="1">
    <citation type="submission" date="2017-01" db="EMBL/GenBank/DDBJ databases">
        <authorList>
            <person name="Varghese N."/>
            <person name="Submissions S."/>
        </authorList>
    </citation>
    <scope>NUCLEOTIDE SEQUENCE [LARGE SCALE GENOMIC DNA]</scope>
    <source>
        <strain evidence="13">DSM 21068</strain>
    </source>
</reference>
<gene>
    <name evidence="12" type="ORF">SAMN05421796_109147</name>
</gene>
<dbReference type="Pfam" id="PF00266">
    <property type="entry name" value="Aminotran_5"/>
    <property type="match status" value="1"/>
</dbReference>
<comment type="similarity">
    <text evidence="2">Belongs to the class-V pyridoxal-phosphate-dependent aminotransferase family. NifS/IscS subfamily.</text>
</comment>
<evidence type="ECO:0000256" key="10">
    <source>
        <dbReference type="RuleBase" id="RU004504"/>
    </source>
</evidence>
<keyword evidence="6" id="KW-0663">Pyridoxal phosphate</keyword>
<dbReference type="EC" id="2.8.1.7" evidence="3"/>
<dbReference type="InterPro" id="IPR016454">
    <property type="entry name" value="Cysteine_dSase"/>
</dbReference>
<evidence type="ECO:0000256" key="9">
    <source>
        <dbReference type="ARBA" id="ARBA00050776"/>
    </source>
</evidence>
<dbReference type="GO" id="GO:0031071">
    <property type="term" value="F:cysteine desulfurase activity"/>
    <property type="evidence" value="ECO:0007669"/>
    <property type="project" value="UniProtKB-EC"/>
</dbReference>
<keyword evidence="5" id="KW-0479">Metal-binding</keyword>
<accession>A0A1N7NWT1</accession>
<name>A0A1N7NWT1_9FLAO</name>
<evidence type="ECO:0000256" key="6">
    <source>
        <dbReference type="ARBA" id="ARBA00022898"/>
    </source>
</evidence>
<comment type="cofactor">
    <cofactor evidence="1 10">
        <name>pyridoxal 5'-phosphate</name>
        <dbReference type="ChEBI" id="CHEBI:597326"/>
    </cofactor>
</comment>
<dbReference type="GO" id="GO:0046872">
    <property type="term" value="F:metal ion binding"/>
    <property type="evidence" value="ECO:0007669"/>
    <property type="project" value="UniProtKB-KW"/>
</dbReference>